<feature type="transmembrane region" description="Helical" evidence="5">
    <location>
        <begin position="410"/>
        <end position="428"/>
    </location>
</feature>
<feature type="transmembrane region" description="Helical" evidence="5">
    <location>
        <begin position="58"/>
        <end position="77"/>
    </location>
</feature>
<evidence type="ECO:0000313" key="7">
    <source>
        <dbReference type="EMBL" id="CAB4804500.1"/>
    </source>
</evidence>
<feature type="domain" description="Major facilitator superfamily (MFS) profile" evidence="6">
    <location>
        <begin position="20"/>
        <end position="506"/>
    </location>
</feature>
<sequence>MTLTADTRTSSGLYEKRWFALWSLCLSLLIVVVGNTSLNVVIPTLAKELDATNSQLQWVVAIYSLVFAGLLFTSAAIGDRFGRKGSLQVGLVIFLIGSVLASQAHSMMQLILCRGLMGLAAAFVMPSTLSILVNIFPPQERQKAIAMWASVSGVGGTLGPIFSGWLLGHFWYGSVFLVNVPIIVLALVSGGRLLPKSKDPSHGKLDPPGFILSTVGIVTLVFGLIQAPEKGWASTGTMLWFGAAAVLLLAFVGWERRVKEPMLDVALFKIPTFTTGTVGMILLFSAMYGAFFLQTQYFQLILGLSPLSASLRFLPMSPVMLILGFQTPKITARLGANRCVGLGLAILSSAMFTMRTMNANSPYIVPLVAFMLMAGGVALSVGPLTAAIMSAVPPRRAGMGSAMNDATRELGAALGVAVMGSIAASHFATKVAGLLAGVGGDDRETATSSLEGAVDLAERLTGAQAENLLNGARQAFLDSLHLATTIGGVVALIASVLVLRYLPRSVSHAGAEQGHHE</sequence>
<evidence type="ECO:0000256" key="3">
    <source>
        <dbReference type="ARBA" id="ARBA00022989"/>
    </source>
</evidence>
<dbReference type="InterPro" id="IPR020846">
    <property type="entry name" value="MFS_dom"/>
</dbReference>
<accession>A0A6J6Y523</accession>
<feature type="transmembrane region" description="Helical" evidence="5">
    <location>
        <begin position="297"/>
        <end position="314"/>
    </location>
</feature>
<feature type="transmembrane region" description="Helical" evidence="5">
    <location>
        <begin position="335"/>
        <end position="357"/>
    </location>
</feature>
<evidence type="ECO:0000256" key="5">
    <source>
        <dbReference type="SAM" id="Phobius"/>
    </source>
</evidence>
<evidence type="ECO:0000256" key="4">
    <source>
        <dbReference type="ARBA" id="ARBA00023136"/>
    </source>
</evidence>
<feature type="transmembrane region" description="Helical" evidence="5">
    <location>
        <begin position="169"/>
        <end position="188"/>
    </location>
</feature>
<feature type="transmembrane region" description="Helical" evidence="5">
    <location>
        <begin position="363"/>
        <end position="389"/>
    </location>
</feature>
<keyword evidence="3 5" id="KW-1133">Transmembrane helix</keyword>
<dbReference type="EMBL" id="CAFAAJ010000064">
    <property type="protein sequence ID" value="CAB4804500.1"/>
    <property type="molecule type" value="Genomic_DNA"/>
</dbReference>
<dbReference type="PANTHER" id="PTHR42718">
    <property type="entry name" value="MAJOR FACILITATOR SUPERFAMILY MULTIDRUG TRANSPORTER MFSC"/>
    <property type="match status" value="1"/>
</dbReference>
<dbReference type="GO" id="GO:0022857">
    <property type="term" value="F:transmembrane transporter activity"/>
    <property type="evidence" value="ECO:0007669"/>
    <property type="project" value="InterPro"/>
</dbReference>
<evidence type="ECO:0000256" key="2">
    <source>
        <dbReference type="ARBA" id="ARBA00022692"/>
    </source>
</evidence>
<feature type="transmembrane region" description="Helical" evidence="5">
    <location>
        <begin position="233"/>
        <end position="254"/>
    </location>
</feature>
<dbReference type="InterPro" id="IPR036259">
    <property type="entry name" value="MFS_trans_sf"/>
</dbReference>
<dbReference type="PANTHER" id="PTHR42718:SF42">
    <property type="entry name" value="EXPORT PROTEIN"/>
    <property type="match status" value="1"/>
</dbReference>
<keyword evidence="2 5" id="KW-0812">Transmembrane</keyword>
<feature type="transmembrane region" description="Helical" evidence="5">
    <location>
        <begin position="480"/>
        <end position="499"/>
    </location>
</feature>
<protein>
    <submittedName>
        <fullName evidence="7">Unannotated protein</fullName>
    </submittedName>
</protein>
<dbReference type="GO" id="GO:0016020">
    <property type="term" value="C:membrane"/>
    <property type="evidence" value="ECO:0007669"/>
    <property type="project" value="UniProtKB-SubCell"/>
</dbReference>
<feature type="transmembrane region" description="Helical" evidence="5">
    <location>
        <begin position="266"/>
        <end position="291"/>
    </location>
</feature>
<comment type="subcellular location">
    <subcellularLocation>
        <location evidence="1">Membrane</location>
        <topology evidence="1">Multi-pass membrane protein</topology>
    </subcellularLocation>
</comment>
<feature type="transmembrane region" description="Helical" evidence="5">
    <location>
        <begin position="118"/>
        <end position="137"/>
    </location>
</feature>
<organism evidence="7">
    <name type="scientific">freshwater metagenome</name>
    <dbReference type="NCBI Taxonomy" id="449393"/>
    <lineage>
        <taxon>unclassified sequences</taxon>
        <taxon>metagenomes</taxon>
        <taxon>ecological metagenomes</taxon>
    </lineage>
</organism>
<dbReference type="Pfam" id="PF07690">
    <property type="entry name" value="MFS_1"/>
    <property type="match status" value="1"/>
</dbReference>
<proteinExistence type="predicted"/>
<dbReference type="PRINTS" id="PR01036">
    <property type="entry name" value="TCRTETB"/>
</dbReference>
<feature type="transmembrane region" description="Helical" evidence="5">
    <location>
        <begin position="18"/>
        <end position="38"/>
    </location>
</feature>
<name>A0A6J6Y523_9ZZZZ</name>
<dbReference type="InterPro" id="IPR011701">
    <property type="entry name" value="MFS"/>
</dbReference>
<dbReference type="AlphaFoldDB" id="A0A6J6Y523"/>
<evidence type="ECO:0000259" key="6">
    <source>
        <dbReference type="PROSITE" id="PS50850"/>
    </source>
</evidence>
<dbReference type="CDD" id="cd17321">
    <property type="entry name" value="MFS_MMR_MDR_like"/>
    <property type="match status" value="1"/>
</dbReference>
<reference evidence="7" key="1">
    <citation type="submission" date="2020-05" db="EMBL/GenBank/DDBJ databases">
        <authorList>
            <person name="Chiriac C."/>
            <person name="Salcher M."/>
            <person name="Ghai R."/>
            <person name="Kavagutti S V."/>
        </authorList>
    </citation>
    <scope>NUCLEOTIDE SEQUENCE</scope>
</reference>
<evidence type="ECO:0000256" key="1">
    <source>
        <dbReference type="ARBA" id="ARBA00004141"/>
    </source>
</evidence>
<feature type="transmembrane region" description="Helical" evidence="5">
    <location>
        <begin position="89"/>
        <end position="112"/>
    </location>
</feature>
<feature type="transmembrane region" description="Helical" evidence="5">
    <location>
        <begin position="144"/>
        <end position="163"/>
    </location>
</feature>
<dbReference type="PROSITE" id="PS50850">
    <property type="entry name" value="MFS"/>
    <property type="match status" value="1"/>
</dbReference>
<gene>
    <name evidence="7" type="ORF">UFOPK3001_01159</name>
</gene>
<feature type="transmembrane region" description="Helical" evidence="5">
    <location>
        <begin position="209"/>
        <end position="227"/>
    </location>
</feature>
<dbReference type="SUPFAM" id="SSF103473">
    <property type="entry name" value="MFS general substrate transporter"/>
    <property type="match status" value="1"/>
</dbReference>
<keyword evidence="4 5" id="KW-0472">Membrane</keyword>
<dbReference type="Gene3D" id="1.20.1250.20">
    <property type="entry name" value="MFS general substrate transporter like domains"/>
    <property type="match status" value="1"/>
</dbReference>